<dbReference type="Pfam" id="PF00440">
    <property type="entry name" value="TetR_N"/>
    <property type="match status" value="1"/>
</dbReference>
<gene>
    <name evidence="4" type="ORF">KEG57_03290</name>
</gene>
<dbReference type="PRINTS" id="PR00455">
    <property type="entry name" value="HTHTETR"/>
</dbReference>
<accession>A0A9X3WWD9</accession>
<dbReference type="Proteomes" id="UP001151081">
    <property type="component" value="Unassembled WGS sequence"/>
</dbReference>
<organism evidence="4 5">
    <name type="scientific">Polyangium jinanense</name>
    <dbReference type="NCBI Taxonomy" id="2829994"/>
    <lineage>
        <taxon>Bacteria</taxon>
        <taxon>Pseudomonadati</taxon>
        <taxon>Myxococcota</taxon>
        <taxon>Polyangia</taxon>
        <taxon>Polyangiales</taxon>
        <taxon>Polyangiaceae</taxon>
        <taxon>Polyangium</taxon>
    </lineage>
</organism>
<dbReference type="PANTHER" id="PTHR30055:SF226">
    <property type="entry name" value="HTH-TYPE TRANSCRIPTIONAL REGULATOR PKSA"/>
    <property type="match status" value="1"/>
</dbReference>
<evidence type="ECO:0000259" key="3">
    <source>
        <dbReference type="PROSITE" id="PS50977"/>
    </source>
</evidence>
<dbReference type="GO" id="GO:0000976">
    <property type="term" value="F:transcription cis-regulatory region binding"/>
    <property type="evidence" value="ECO:0007669"/>
    <property type="project" value="TreeGrafter"/>
</dbReference>
<proteinExistence type="predicted"/>
<dbReference type="Gene3D" id="1.10.357.10">
    <property type="entry name" value="Tetracycline Repressor, domain 2"/>
    <property type="match status" value="1"/>
</dbReference>
<keyword evidence="5" id="KW-1185">Reference proteome</keyword>
<protein>
    <submittedName>
        <fullName evidence="4">TetR/AcrR family transcriptional regulator</fullName>
    </submittedName>
</protein>
<dbReference type="PROSITE" id="PS50977">
    <property type="entry name" value="HTH_TETR_2"/>
    <property type="match status" value="1"/>
</dbReference>
<feature type="domain" description="HTH tetR-type" evidence="3">
    <location>
        <begin position="10"/>
        <end position="70"/>
    </location>
</feature>
<dbReference type="AlphaFoldDB" id="A0A9X3WWD9"/>
<sequence>MKAARQKRSEDTVRFILEATDRILAREGPSAVTTKRVAREAGVGVGTVYHHFADRVALLREAERRAWEAEYAVLLGRLTEIDPTTIDPATVEMVASQLIGFTVERVLQRVDRHGISMDDADMRTVMYERYEKTADFLAQTLAVIAPRFRRPDLRASLLMATETLALMSWAAAHRHHDRVKSGEFQRELSDMILRYLLADIDER</sequence>
<dbReference type="EMBL" id="JAGTJJ010000001">
    <property type="protein sequence ID" value="MDC3979509.1"/>
    <property type="molecule type" value="Genomic_DNA"/>
</dbReference>
<reference evidence="4 5" key="1">
    <citation type="submission" date="2021-04" db="EMBL/GenBank/DDBJ databases">
        <title>Genome analysis of Polyangium sp.</title>
        <authorList>
            <person name="Li Y."/>
            <person name="Wang J."/>
        </authorList>
    </citation>
    <scope>NUCLEOTIDE SEQUENCE [LARGE SCALE GENOMIC DNA]</scope>
    <source>
        <strain evidence="4 5">SDU14</strain>
    </source>
</reference>
<evidence type="ECO:0000313" key="4">
    <source>
        <dbReference type="EMBL" id="MDC3979509.1"/>
    </source>
</evidence>
<dbReference type="InterPro" id="IPR009057">
    <property type="entry name" value="Homeodomain-like_sf"/>
</dbReference>
<evidence type="ECO:0000313" key="5">
    <source>
        <dbReference type="Proteomes" id="UP001151081"/>
    </source>
</evidence>
<comment type="caution">
    <text evidence="4">The sequence shown here is derived from an EMBL/GenBank/DDBJ whole genome shotgun (WGS) entry which is preliminary data.</text>
</comment>
<dbReference type="GO" id="GO:0003700">
    <property type="term" value="F:DNA-binding transcription factor activity"/>
    <property type="evidence" value="ECO:0007669"/>
    <property type="project" value="TreeGrafter"/>
</dbReference>
<feature type="DNA-binding region" description="H-T-H motif" evidence="2">
    <location>
        <begin position="33"/>
        <end position="52"/>
    </location>
</feature>
<dbReference type="InterPro" id="IPR001647">
    <property type="entry name" value="HTH_TetR"/>
</dbReference>
<name>A0A9X3WWD9_9BACT</name>
<dbReference type="PANTHER" id="PTHR30055">
    <property type="entry name" value="HTH-TYPE TRANSCRIPTIONAL REGULATOR RUTR"/>
    <property type="match status" value="1"/>
</dbReference>
<keyword evidence="1 2" id="KW-0238">DNA-binding</keyword>
<dbReference type="InterPro" id="IPR050109">
    <property type="entry name" value="HTH-type_TetR-like_transc_reg"/>
</dbReference>
<dbReference type="SUPFAM" id="SSF46689">
    <property type="entry name" value="Homeodomain-like"/>
    <property type="match status" value="1"/>
</dbReference>
<dbReference type="RefSeq" id="WP_272418068.1">
    <property type="nucleotide sequence ID" value="NZ_JAGTJJ010000001.1"/>
</dbReference>
<evidence type="ECO:0000256" key="1">
    <source>
        <dbReference type="ARBA" id="ARBA00023125"/>
    </source>
</evidence>
<evidence type="ECO:0000256" key="2">
    <source>
        <dbReference type="PROSITE-ProRule" id="PRU00335"/>
    </source>
</evidence>